<dbReference type="SMART" id="SM00185">
    <property type="entry name" value="ARM"/>
    <property type="match status" value="6"/>
</dbReference>
<dbReference type="GO" id="GO:0043248">
    <property type="term" value="P:proteasome assembly"/>
    <property type="evidence" value="ECO:0007669"/>
    <property type="project" value="InterPro"/>
</dbReference>
<gene>
    <name evidence="1" type="ORF">MVEN_01022000</name>
</gene>
<dbReference type="GO" id="GO:0015630">
    <property type="term" value="C:microtubule cytoskeleton"/>
    <property type="evidence" value="ECO:0007669"/>
    <property type="project" value="TreeGrafter"/>
</dbReference>
<dbReference type="PANTHER" id="PTHR23314">
    <property type="entry name" value="SPERM-ASSOCIATED ANTIGEN 6 ARMADILLO REPEAT-CONTAINING"/>
    <property type="match status" value="1"/>
</dbReference>
<dbReference type="GO" id="GO:0003341">
    <property type="term" value="P:cilium movement"/>
    <property type="evidence" value="ECO:0007669"/>
    <property type="project" value="TreeGrafter"/>
</dbReference>
<evidence type="ECO:0000313" key="2">
    <source>
        <dbReference type="Proteomes" id="UP000620124"/>
    </source>
</evidence>
<dbReference type="EMBL" id="JACAZI010000007">
    <property type="protein sequence ID" value="KAF7356863.1"/>
    <property type="molecule type" value="Genomic_DNA"/>
</dbReference>
<evidence type="ECO:0000313" key="1">
    <source>
        <dbReference type="EMBL" id="KAF7356863.1"/>
    </source>
</evidence>
<sequence length="569" mass="62936">MEAIDALYGVAKLLDGAQAIVSLTKLDYFLTLLESPNPKIREVMCGLVARLASHGRWTGELAERLAFYASTALAPSKLEPCMRLVMSLLHDRDYPQAISGLARVACWLPYAQIIVDAKATDYIPDLLESLNQDVRKWTCELVAELAKHGSTAPAIFKLQPYVQLVSLLCDGHSDVVASAMRALAEIARWMNGAQAIVDAKATDHILDLLKSQSPDVRRQTCELVAELARHVSTVPAIFKLQPYVQLVSLLRGVHSDVVGSAMRAFAKIARHMNGAQAVVDAKATDYILDLLKSQSPDVRRQTCELVAELARHVSTAPAIFKLQPYVQLAYLLRYDYFDVVGSAMRAFAKIARQMDGDGAQAIVDTRTTDYILDLLESQSPDVRRRACELVTELARHGSTAPAIFKLQPYVQLVSLLFDDHSDVVASAMRAFAKIARWMDGAQSIVDAKVTDHILDVLESQSPDVRRRTCELVGWLAFHKLTASAILKLKPYSQLVYLLRDPDADIRDNTIFALNAISRCPDGVAVLAHTDGVLQRLEELNDDRSLDLKSQVQTRNILHNIAQYRAGNTA</sequence>
<dbReference type="Pfam" id="PF10508">
    <property type="entry name" value="Proteasom_PSMB"/>
    <property type="match status" value="1"/>
</dbReference>
<comment type="caution">
    <text evidence="1">The sequence shown here is derived from an EMBL/GenBank/DDBJ whole genome shotgun (WGS) entry which is preliminary data.</text>
</comment>
<reference evidence="1" key="1">
    <citation type="submission" date="2020-05" db="EMBL/GenBank/DDBJ databases">
        <title>Mycena genomes resolve the evolution of fungal bioluminescence.</title>
        <authorList>
            <person name="Tsai I.J."/>
        </authorList>
    </citation>
    <scope>NUCLEOTIDE SEQUENCE</scope>
    <source>
        <strain evidence="1">CCC161011</strain>
    </source>
</reference>
<dbReference type="InterPro" id="IPR019538">
    <property type="entry name" value="PSMD5"/>
</dbReference>
<dbReference type="Proteomes" id="UP000620124">
    <property type="component" value="Unassembled WGS sequence"/>
</dbReference>
<organism evidence="1 2">
    <name type="scientific">Mycena venus</name>
    <dbReference type="NCBI Taxonomy" id="2733690"/>
    <lineage>
        <taxon>Eukaryota</taxon>
        <taxon>Fungi</taxon>
        <taxon>Dikarya</taxon>
        <taxon>Basidiomycota</taxon>
        <taxon>Agaricomycotina</taxon>
        <taxon>Agaricomycetes</taxon>
        <taxon>Agaricomycetidae</taxon>
        <taxon>Agaricales</taxon>
        <taxon>Marasmiineae</taxon>
        <taxon>Mycenaceae</taxon>
        <taxon>Mycena</taxon>
    </lineage>
</organism>
<dbReference type="PANTHER" id="PTHR23314:SF0">
    <property type="entry name" value="SPERM-ASSOCIATED ANTIGEN 6"/>
    <property type="match status" value="1"/>
</dbReference>
<dbReference type="AlphaFoldDB" id="A0A8H7D2Z9"/>
<accession>A0A8H7D2Z9</accession>
<dbReference type="InterPro" id="IPR011989">
    <property type="entry name" value="ARM-like"/>
</dbReference>
<dbReference type="InterPro" id="IPR000225">
    <property type="entry name" value="Armadillo"/>
</dbReference>
<dbReference type="GO" id="GO:0008017">
    <property type="term" value="F:microtubule binding"/>
    <property type="evidence" value="ECO:0007669"/>
    <property type="project" value="TreeGrafter"/>
</dbReference>
<keyword evidence="2" id="KW-1185">Reference proteome</keyword>
<dbReference type="Gene3D" id="1.25.10.10">
    <property type="entry name" value="Leucine-rich Repeat Variant"/>
    <property type="match status" value="2"/>
</dbReference>
<dbReference type="SUPFAM" id="SSF48371">
    <property type="entry name" value="ARM repeat"/>
    <property type="match status" value="1"/>
</dbReference>
<name>A0A8H7D2Z9_9AGAR</name>
<dbReference type="InterPro" id="IPR016024">
    <property type="entry name" value="ARM-type_fold"/>
</dbReference>
<protein>
    <submittedName>
        <fullName evidence="1">Uncharacterized protein</fullName>
    </submittedName>
</protein>
<proteinExistence type="predicted"/>
<dbReference type="OrthoDB" id="3060694at2759"/>